<evidence type="ECO:0000313" key="3">
    <source>
        <dbReference type="Proteomes" id="UP000597507"/>
    </source>
</evidence>
<accession>A0A8J2Z9H6</accession>
<sequence length="299" mass="33026">MTRPPPSPLRRLALAAALVLSAAGPALGQTEAAPPARAQERLPLLEMGILGGGGYVPDYPGAAQSRLRGIVSPSITYRGELLRADEFGARLRAWRDGGVEFSFSASGSFPVSSRENRAREGMPDLDWMGEIGPTLRITLWRDPAAPRRVMLETPVRAVFSTDLSNMRFRGWVFNPDIAWEQRDLLIPRSRFRIGLGVVLANERFMDYFYGVAPEFARPDRPAYRARGGYLGTRLQFSYRVPVTEHLSLIAGARFENFAGATNADSPLFRRDFNVSVAAGFSWTLYRSTDTVAATADPLE</sequence>
<dbReference type="PROSITE" id="PS51318">
    <property type="entry name" value="TAT"/>
    <property type="match status" value="1"/>
</dbReference>
<dbReference type="InterPro" id="IPR006311">
    <property type="entry name" value="TAT_signal"/>
</dbReference>
<evidence type="ECO:0000313" key="2">
    <source>
        <dbReference type="EMBL" id="GGG24726.1"/>
    </source>
</evidence>
<dbReference type="EMBL" id="BMKS01000003">
    <property type="protein sequence ID" value="GGG24726.1"/>
    <property type="molecule type" value="Genomic_DNA"/>
</dbReference>
<evidence type="ECO:0008006" key="4">
    <source>
        <dbReference type="Google" id="ProtNLM"/>
    </source>
</evidence>
<dbReference type="RefSeq" id="WP_188899015.1">
    <property type="nucleotide sequence ID" value="NZ_BMKS01000003.1"/>
</dbReference>
<proteinExistence type="predicted"/>
<keyword evidence="1" id="KW-0732">Signal</keyword>
<dbReference type="AlphaFoldDB" id="A0A8J2Z9H6"/>
<evidence type="ECO:0000256" key="1">
    <source>
        <dbReference type="SAM" id="SignalP"/>
    </source>
</evidence>
<gene>
    <name evidence="2" type="ORF">GCM10010964_10920</name>
</gene>
<comment type="caution">
    <text evidence="2">The sequence shown here is derived from an EMBL/GenBank/DDBJ whole genome shotgun (WGS) entry which is preliminary data.</text>
</comment>
<organism evidence="2 3">
    <name type="scientific">Caldovatus sediminis</name>
    <dbReference type="NCBI Taxonomy" id="2041189"/>
    <lineage>
        <taxon>Bacteria</taxon>
        <taxon>Pseudomonadati</taxon>
        <taxon>Pseudomonadota</taxon>
        <taxon>Alphaproteobacteria</taxon>
        <taxon>Acetobacterales</taxon>
        <taxon>Roseomonadaceae</taxon>
        <taxon>Caldovatus</taxon>
    </lineage>
</organism>
<keyword evidence="3" id="KW-1185">Reference proteome</keyword>
<feature type="chain" id="PRO_5035191347" description="MipA/OmpV family protein" evidence="1">
    <location>
        <begin position="29"/>
        <end position="299"/>
    </location>
</feature>
<dbReference type="InterPro" id="IPR010583">
    <property type="entry name" value="MipA"/>
</dbReference>
<name>A0A8J2Z9H6_9PROT</name>
<dbReference type="Pfam" id="PF06629">
    <property type="entry name" value="MipA"/>
    <property type="match status" value="1"/>
</dbReference>
<protein>
    <recommendedName>
        <fullName evidence="4">MipA/OmpV family protein</fullName>
    </recommendedName>
</protein>
<dbReference type="Proteomes" id="UP000597507">
    <property type="component" value="Unassembled WGS sequence"/>
</dbReference>
<feature type="signal peptide" evidence="1">
    <location>
        <begin position="1"/>
        <end position="28"/>
    </location>
</feature>
<reference evidence="2 3" key="1">
    <citation type="journal article" date="2014" name="Int. J. Syst. Evol. Microbiol.">
        <title>Complete genome sequence of Corynebacterium casei LMG S-19264T (=DSM 44701T), isolated from a smear-ripened cheese.</title>
        <authorList>
            <consortium name="US DOE Joint Genome Institute (JGI-PGF)"/>
            <person name="Walter F."/>
            <person name="Albersmeier A."/>
            <person name="Kalinowski J."/>
            <person name="Ruckert C."/>
        </authorList>
    </citation>
    <scope>NUCLEOTIDE SEQUENCE [LARGE SCALE GENOMIC DNA]</scope>
    <source>
        <strain evidence="2 3">CGMCC 1.16330</strain>
    </source>
</reference>